<evidence type="ECO:0000256" key="1">
    <source>
        <dbReference type="SAM" id="Phobius"/>
    </source>
</evidence>
<comment type="caution">
    <text evidence="2">The sequence shown here is derived from an EMBL/GenBank/DDBJ whole genome shotgun (WGS) entry which is preliminary data.</text>
</comment>
<sequence length="246" mass="27760">MISAKHHALNTLICLPTLLATPIRALLQDHLSIYHDINTILEYSIAFYALCFCLYLVEARTTMSPAAPSASARIQRVRARGFWERWLGLAVWAAVEGREVWFWVGTGLMGWVVGDCALWVVGGEESGREVVVRGLGTVVFGGVLMPFWFGRSDVEAHEMIVSSMSRGGETWTVLYVIDIAALVLCLISITGYMSVFTPWRMGKWVKDAVEWWFPVGMMPHQAFLMLWLLSPFTDMLDTILYAVYKK</sequence>
<keyword evidence="3" id="KW-1185">Reference proteome</keyword>
<feature type="transmembrane region" description="Helical" evidence="1">
    <location>
        <begin position="101"/>
        <end position="121"/>
    </location>
</feature>
<evidence type="ECO:0000313" key="3">
    <source>
        <dbReference type="Proteomes" id="UP001642720"/>
    </source>
</evidence>
<keyword evidence="1" id="KW-1133">Transmembrane helix</keyword>
<feature type="transmembrane region" description="Helical" evidence="1">
    <location>
        <begin position="173"/>
        <end position="199"/>
    </location>
</feature>
<proteinExistence type="predicted"/>
<dbReference type="RefSeq" id="XP_073554750.1">
    <property type="nucleotide sequence ID" value="XM_073706725.1"/>
</dbReference>
<accession>A0ABY2GS70</accession>
<dbReference type="EMBL" id="PPTA01000019">
    <property type="protein sequence ID" value="TFA98548.1"/>
    <property type="molecule type" value="Genomic_DNA"/>
</dbReference>
<gene>
    <name evidence="2" type="ORF">CCMA1212_009652</name>
</gene>
<name>A0ABY2GS70_9HYPO</name>
<dbReference type="Proteomes" id="UP001642720">
    <property type="component" value="Unassembled WGS sequence"/>
</dbReference>
<keyword evidence="1" id="KW-0812">Transmembrane</keyword>
<feature type="transmembrane region" description="Helical" evidence="1">
    <location>
        <begin position="41"/>
        <end position="57"/>
    </location>
</feature>
<dbReference type="GeneID" id="300581175"/>
<keyword evidence="1" id="KW-0472">Membrane</keyword>
<reference evidence="2 3" key="1">
    <citation type="submission" date="2018-01" db="EMBL/GenBank/DDBJ databases">
        <title>Genome characterization of the sugarcane-associated fungus Trichoderma ghanense CCMA-1212 and their application in lignocelulose bioconversion.</title>
        <authorList>
            <person name="Steindorff A.S."/>
            <person name="Mendes T.D."/>
            <person name="Vilela E.S.D."/>
            <person name="Rodrigues D.S."/>
            <person name="Formighieri E.F."/>
            <person name="Melo I.S."/>
            <person name="Favaro L.C.L."/>
        </authorList>
    </citation>
    <scope>NUCLEOTIDE SEQUENCE [LARGE SCALE GENOMIC DNA]</scope>
    <source>
        <strain evidence="2 3">CCMA-1212</strain>
    </source>
</reference>
<protein>
    <submittedName>
        <fullName evidence="2">Uncharacterized protein</fullName>
    </submittedName>
</protein>
<organism evidence="2 3">
    <name type="scientific">Trichoderma ghanense</name>
    <dbReference type="NCBI Taxonomy" id="65468"/>
    <lineage>
        <taxon>Eukaryota</taxon>
        <taxon>Fungi</taxon>
        <taxon>Dikarya</taxon>
        <taxon>Ascomycota</taxon>
        <taxon>Pezizomycotina</taxon>
        <taxon>Sordariomycetes</taxon>
        <taxon>Hypocreomycetidae</taxon>
        <taxon>Hypocreales</taxon>
        <taxon>Hypocreaceae</taxon>
        <taxon>Trichoderma</taxon>
    </lineage>
</organism>
<feature type="transmembrane region" description="Helical" evidence="1">
    <location>
        <begin position="130"/>
        <end position="149"/>
    </location>
</feature>
<evidence type="ECO:0000313" key="2">
    <source>
        <dbReference type="EMBL" id="TFA98548.1"/>
    </source>
</evidence>